<evidence type="ECO:0000313" key="2">
    <source>
        <dbReference type="Proteomes" id="UP001176941"/>
    </source>
</evidence>
<evidence type="ECO:0000313" key="1">
    <source>
        <dbReference type="EMBL" id="CAI9152868.1"/>
    </source>
</evidence>
<dbReference type="EMBL" id="OX459946">
    <property type="protein sequence ID" value="CAI9152868.1"/>
    <property type="molecule type" value="Genomic_DNA"/>
</dbReference>
<keyword evidence="2" id="KW-1185">Reference proteome</keyword>
<organism evidence="1 2">
    <name type="scientific">Rangifer tarandus platyrhynchus</name>
    <name type="common">Svalbard reindeer</name>
    <dbReference type="NCBI Taxonomy" id="3082113"/>
    <lineage>
        <taxon>Eukaryota</taxon>
        <taxon>Metazoa</taxon>
        <taxon>Chordata</taxon>
        <taxon>Craniata</taxon>
        <taxon>Vertebrata</taxon>
        <taxon>Euteleostomi</taxon>
        <taxon>Mammalia</taxon>
        <taxon>Eutheria</taxon>
        <taxon>Laurasiatheria</taxon>
        <taxon>Artiodactyla</taxon>
        <taxon>Ruminantia</taxon>
        <taxon>Pecora</taxon>
        <taxon>Cervidae</taxon>
        <taxon>Odocoileinae</taxon>
        <taxon>Rangifer</taxon>
    </lineage>
</organism>
<sequence length="132" mass="14458">MLTLPRWSGLMAKVKVRGDLEALGVSAQRGPRRRGGWRPRSAQVRPQCSHSPLLCHLAPWAPLASGCGTADNLTCYCLTQHSELVQSGKSTRTNSPFPVFSSYNCAPLMLLVTFPPSLICSFPVHSFTHSKH</sequence>
<proteinExistence type="predicted"/>
<protein>
    <submittedName>
        <fullName evidence="1">Uncharacterized protein</fullName>
    </submittedName>
</protein>
<reference evidence="1" key="1">
    <citation type="submission" date="2023-04" db="EMBL/GenBank/DDBJ databases">
        <authorList>
            <consortium name="ELIXIR-Norway"/>
        </authorList>
    </citation>
    <scope>NUCLEOTIDE SEQUENCE [LARGE SCALE GENOMIC DNA]</scope>
</reference>
<accession>A0ABN8XXE2</accession>
<gene>
    <name evidence="1" type="ORF">MRATA1EN1_LOCUS1830</name>
</gene>
<dbReference type="Proteomes" id="UP001176941">
    <property type="component" value="Chromosome 10"/>
</dbReference>
<name>A0ABN8XXE2_RANTA</name>